<feature type="compositionally biased region" description="Basic and acidic residues" evidence="4">
    <location>
        <begin position="278"/>
        <end position="458"/>
    </location>
</feature>
<dbReference type="OrthoDB" id="27593at2759"/>
<dbReference type="InterPro" id="IPR035899">
    <property type="entry name" value="DBL_dom_sf"/>
</dbReference>
<keyword evidence="1 3" id="KW-0728">SH3 domain</keyword>
<feature type="region of interest" description="Disordered" evidence="4">
    <location>
        <begin position="772"/>
        <end position="842"/>
    </location>
</feature>
<dbReference type="InterPro" id="IPR047270">
    <property type="entry name" value="PH_ephexin"/>
</dbReference>
<feature type="domain" description="DH" evidence="7">
    <location>
        <begin position="1270"/>
        <end position="1454"/>
    </location>
</feature>
<feature type="compositionally biased region" description="Low complexity" evidence="4">
    <location>
        <begin position="1182"/>
        <end position="1191"/>
    </location>
</feature>
<dbReference type="GO" id="GO:0005634">
    <property type="term" value="C:nucleus"/>
    <property type="evidence" value="ECO:0007669"/>
    <property type="project" value="TreeGrafter"/>
</dbReference>
<dbReference type="InterPro" id="IPR036028">
    <property type="entry name" value="SH3-like_dom_sf"/>
</dbReference>
<dbReference type="Pfam" id="PF00621">
    <property type="entry name" value="RhoGEF"/>
    <property type="match status" value="1"/>
</dbReference>
<feature type="domain" description="PH" evidence="6">
    <location>
        <begin position="1486"/>
        <end position="1587"/>
    </location>
</feature>
<dbReference type="CDD" id="cd01221">
    <property type="entry name" value="PH_ephexin"/>
    <property type="match status" value="1"/>
</dbReference>
<feature type="compositionally biased region" description="Basic and acidic residues" evidence="4">
    <location>
        <begin position="535"/>
        <end position="563"/>
    </location>
</feature>
<dbReference type="Proteomes" id="UP000606274">
    <property type="component" value="Unassembled WGS sequence"/>
</dbReference>
<evidence type="ECO:0000256" key="2">
    <source>
        <dbReference type="ARBA" id="ARBA00022658"/>
    </source>
</evidence>
<feature type="compositionally biased region" description="Basic and acidic residues" evidence="4">
    <location>
        <begin position="23"/>
        <end position="38"/>
    </location>
</feature>
<dbReference type="Gene3D" id="2.30.29.30">
    <property type="entry name" value="Pleckstrin-homology domain (PH domain)/Phosphotyrosine-binding domain (PTB)"/>
    <property type="match status" value="1"/>
</dbReference>
<feature type="compositionally biased region" description="Low complexity" evidence="4">
    <location>
        <begin position="1207"/>
        <end position="1222"/>
    </location>
</feature>
<protein>
    <recommendedName>
        <fullName evidence="10">Rho guanine nucleotide exchange factor 5</fullName>
    </recommendedName>
</protein>
<dbReference type="Pfam" id="PF07653">
    <property type="entry name" value="SH3_2"/>
    <property type="match status" value="1"/>
</dbReference>
<dbReference type="PROSITE" id="PS50003">
    <property type="entry name" value="PH_DOMAIN"/>
    <property type="match status" value="1"/>
</dbReference>
<dbReference type="PANTHER" id="PTHR12845:SF2">
    <property type="entry name" value="DH DOMAIN-CONTAINING PROTEIN-RELATED"/>
    <property type="match status" value="1"/>
</dbReference>
<feature type="region of interest" description="Disordered" evidence="4">
    <location>
        <begin position="1"/>
        <end position="61"/>
    </location>
</feature>
<dbReference type="GO" id="GO:0005737">
    <property type="term" value="C:cytoplasm"/>
    <property type="evidence" value="ECO:0007669"/>
    <property type="project" value="TreeGrafter"/>
</dbReference>
<feature type="region of interest" description="Disordered" evidence="4">
    <location>
        <begin position="1082"/>
        <end position="1103"/>
    </location>
</feature>
<reference evidence="8" key="1">
    <citation type="submission" date="2020-08" db="EMBL/GenBank/DDBJ databases">
        <title>Chromosome-level assembly of Southern catfish (Silurus meridionalis) provides insights into visual adaptation to the nocturnal and benthic lifestyles.</title>
        <authorList>
            <person name="Zhang Y."/>
            <person name="Wang D."/>
            <person name="Peng Z."/>
        </authorList>
    </citation>
    <scope>NUCLEOTIDE SEQUENCE</scope>
    <source>
        <strain evidence="8">SWU-2019-XX</strain>
        <tissue evidence="8">Muscle</tissue>
    </source>
</reference>
<evidence type="ECO:0000256" key="1">
    <source>
        <dbReference type="ARBA" id="ARBA00022443"/>
    </source>
</evidence>
<dbReference type="PANTHER" id="PTHR12845">
    <property type="entry name" value="GUANINE NUCLEOTIDE EXCHANGE FACTOR"/>
    <property type="match status" value="1"/>
</dbReference>
<dbReference type="InterPro" id="IPR001452">
    <property type="entry name" value="SH3_domain"/>
</dbReference>
<dbReference type="SUPFAM" id="SSF50044">
    <property type="entry name" value="SH3-domain"/>
    <property type="match status" value="1"/>
</dbReference>
<dbReference type="GO" id="GO:0005085">
    <property type="term" value="F:guanyl-nucleotide exchange factor activity"/>
    <property type="evidence" value="ECO:0007669"/>
    <property type="project" value="UniProtKB-KW"/>
</dbReference>
<feature type="compositionally biased region" description="Acidic residues" evidence="4">
    <location>
        <begin position="658"/>
        <end position="671"/>
    </location>
</feature>
<accession>A0A8T0BNY5</accession>
<feature type="compositionally biased region" description="Acidic residues" evidence="4">
    <location>
        <begin position="680"/>
        <end position="689"/>
    </location>
</feature>
<dbReference type="SMART" id="SM00233">
    <property type="entry name" value="PH"/>
    <property type="match status" value="1"/>
</dbReference>
<keyword evidence="9" id="KW-1185">Reference proteome</keyword>
<feature type="region of interest" description="Disordered" evidence="4">
    <location>
        <begin position="1176"/>
        <end position="1242"/>
    </location>
</feature>
<evidence type="ECO:0000256" key="3">
    <source>
        <dbReference type="PROSITE-ProRule" id="PRU00192"/>
    </source>
</evidence>
<organism evidence="8 9">
    <name type="scientific">Silurus meridionalis</name>
    <name type="common">Southern catfish</name>
    <name type="synonym">Silurus soldatovi meridionalis</name>
    <dbReference type="NCBI Taxonomy" id="175797"/>
    <lineage>
        <taxon>Eukaryota</taxon>
        <taxon>Metazoa</taxon>
        <taxon>Chordata</taxon>
        <taxon>Craniata</taxon>
        <taxon>Vertebrata</taxon>
        <taxon>Euteleostomi</taxon>
        <taxon>Actinopterygii</taxon>
        <taxon>Neopterygii</taxon>
        <taxon>Teleostei</taxon>
        <taxon>Ostariophysi</taxon>
        <taxon>Siluriformes</taxon>
        <taxon>Siluridae</taxon>
        <taxon>Silurus</taxon>
    </lineage>
</organism>
<keyword evidence="2" id="KW-0344">Guanine-nucleotide releasing factor</keyword>
<evidence type="ECO:0008006" key="10">
    <source>
        <dbReference type="Google" id="ProtNLM"/>
    </source>
</evidence>
<dbReference type="EMBL" id="JABFDY010000004">
    <property type="protein sequence ID" value="KAF7708595.1"/>
    <property type="molecule type" value="Genomic_DNA"/>
</dbReference>
<feature type="compositionally biased region" description="Basic and acidic residues" evidence="4">
    <location>
        <begin position="570"/>
        <end position="606"/>
    </location>
</feature>
<dbReference type="SMART" id="SM00326">
    <property type="entry name" value="SH3"/>
    <property type="match status" value="1"/>
</dbReference>
<dbReference type="InterPro" id="IPR011993">
    <property type="entry name" value="PH-like_dom_sf"/>
</dbReference>
<feature type="domain" description="SH3" evidence="5">
    <location>
        <begin position="1595"/>
        <end position="1655"/>
    </location>
</feature>
<feature type="region of interest" description="Disordered" evidence="4">
    <location>
        <begin position="109"/>
        <end position="625"/>
    </location>
</feature>
<feature type="region of interest" description="Disordered" evidence="4">
    <location>
        <begin position="1022"/>
        <end position="1061"/>
    </location>
</feature>
<dbReference type="PROSITE" id="PS50002">
    <property type="entry name" value="SH3"/>
    <property type="match status" value="1"/>
</dbReference>
<feature type="compositionally biased region" description="Basic and acidic residues" evidence="4">
    <location>
        <begin position="115"/>
        <end position="130"/>
    </location>
</feature>
<evidence type="ECO:0000313" key="8">
    <source>
        <dbReference type="EMBL" id="KAF7708595.1"/>
    </source>
</evidence>
<feature type="compositionally biased region" description="Pro residues" evidence="4">
    <location>
        <begin position="1197"/>
        <end position="1206"/>
    </location>
</feature>
<dbReference type="FunFam" id="1.20.900.10:FF:000007">
    <property type="entry name" value="rho guanine nucleotide exchange factor 19"/>
    <property type="match status" value="1"/>
</dbReference>
<evidence type="ECO:0000259" key="5">
    <source>
        <dbReference type="PROSITE" id="PS50002"/>
    </source>
</evidence>
<evidence type="ECO:0000259" key="6">
    <source>
        <dbReference type="PROSITE" id="PS50003"/>
    </source>
</evidence>
<sequence>MGTKRTNRTIEESLQLPRSPATPDRDNQSNEWISREARQQAGPKIQVERERARAEQRAREMDRWDRAIEGRRDLEQDQRQRERFAQLKGRLEEIDLRVKDRRREKARYTNGRTTFIEHHEEDREREKGDTFPRTMRPSNEREGRTRHSLDQSYELIERGKIGSSREIDMIEIERERERERAKKKDKDTQRYREMERQRENERRILREEMKRNAERQLEKEDLDRLRWDPSKRGRREERYRDVSESDQQVLRRREKDQARNRPRDREDRYYSPQTRRIKVGERENFSDRDERDERRKAVQKERHRYTKSDGETNAEKNREVPKQEDAVAVRLDARSEVDKEKDRTRDKLRERERRREVEKQRERDRRKEKETVLRSNRGELNEESVMKRYREREIRERGSGTDDRRPDGQRDRLKGNEDRRREKELNERMWREHDRERTRIPPAEREKDVYVERADRQRQNCYEEEVTGRIRQTQRETDRKEAPSMRERIPGSDVEADHWRRKKIDYFEEKERKHASAGDREKKRSEEGTDAAWGLRKEEVREGTEKEETEMEREKEQEISEGKKRQHRKMWLEPRQKKEEEFKEREQARERYAQRYKEHKTSRGEEEISTESKNGGETILLDSKDVDNENLDERIVSDETVFDNEPCIDILQTEAENMDEILEESDREEEQGSDRYVNSEGEEENEGVWEDLRDKVTSGDDGFVTVSSGAEEEDESYEDCTEFWDDSDREGLARQLPRRPHLREQEIEAKMTKERSDHTVTVFCVVGQTLPRSGSIQNPLLDHMEQEETSQNSSLEMGGVAGDQDEAPSRDTEAKGTSADLSLPEEDMSISYETKSDNAESDQMAKEVIPSEDLVISGDVIAEKDTEPYPAESIETLTKIEDHWNTQVKMTDGENQVEGQNEMESSCHLEVTENTENSKRFSAAPHVKWAKNVLSEILGSTEDGTNIVFQPSTPYEQVGEGTPAEMESQEESPLYGIVQKPRRHSHERKHIDHELLHFTQEDMKIDIVVENVLLQVEAQSEGEEELDQLSVSPDLHSLSSDNETDKEGNSKKEKKQKKKPRWKILGSSSFRDLGHEVWGRRPGIRRTVQKTNQEEEEGEGVGRDRRTRIFTTEDEYDDLSSTWSELDLRSIKETLSRSKMRKSKYYNSQLYQQYSEVVQNRELIHQSHSDASSVFGDAQAFSGSSSPSHSPTFARRPLPPLPPVPHPYSVSHTNSVSSGSVSLAIPHDTNQRPPSPRLSRSLTTSPMLWQDLPGVINNPELKNLSKDERRLQEVRFEVVTSESSYCSSLEIVVEHFVKCKQLNILLTSQDKNWLFSKLSDVRTISHSFFSQLEERVESDIMHFTVCDIIIKHCAQFRAVYVPYLTNQSYQDKTYQRLMNENAGFRHIVEKLEQSPKCQRLPFRSFLILPFQRITRLKLLVQNIVKRTDPKTPDEAQAIKAMKLLEKMIQDSNDSISQMNNIESLVSLNAKVDFECRTLPLISQSRRLVKEGQLTELRDLMLKEKERTAYIHLFNDYLLLSLPKEGGRFTVIDHAPVSELKAENCRIKLHSLQKNIFRLHMGQKALLLRAETQADKLRWISALSQPHPEIDLTAAKDIPQMQCIKAFIAQQPDELSLEKADVLLVQQSTDGWVEGTRLSDRLRGWVPESHLETIVSAKARERNLIDTLKITTATATV</sequence>
<name>A0A8T0BNY5_SILME</name>
<evidence type="ECO:0000313" key="9">
    <source>
        <dbReference type="Proteomes" id="UP000606274"/>
    </source>
</evidence>
<gene>
    <name evidence="8" type="ORF">HF521_017652</name>
</gene>
<feature type="compositionally biased region" description="Basic and acidic residues" evidence="4">
    <location>
        <begin position="46"/>
        <end position="61"/>
    </location>
</feature>
<evidence type="ECO:0000256" key="4">
    <source>
        <dbReference type="SAM" id="MobiDB-lite"/>
    </source>
</evidence>
<proteinExistence type="predicted"/>
<dbReference type="SUPFAM" id="SSF48065">
    <property type="entry name" value="DBL homology domain (DH-domain)"/>
    <property type="match status" value="1"/>
</dbReference>
<dbReference type="Gene3D" id="2.30.30.40">
    <property type="entry name" value="SH3 Domains"/>
    <property type="match status" value="1"/>
</dbReference>
<evidence type="ECO:0000259" key="7">
    <source>
        <dbReference type="PROSITE" id="PS50010"/>
    </source>
</evidence>
<dbReference type="InterPro" id="IPR000219">
    <property type="entry name" value="DH_dom"/>
</dbReference>
<dbReference type="PROSITE" id="PS50010">
    <property type="entry name" value="DH_2"/>
    <property type="match status" value="1"/>
</dbReference>
<dbReference type="InterPro" id="IPR047271">
    <property type="entry name" value="Ephexin-like"/>
</dbReference>
<dbReference type="SUPFAM" id="SSF50729">
    <property type="entry name" value="PH domain-like"/>
    <property type="match status" value="1"/>
</dbReference>
<feature type="compositionally biased region" description="Basic and acidic residues" evidence="4">
    <location>
        <begin position="473"/>
        <end position="527"/>
    </location>
</feature>
<feature type="compositionally biased region" description="Basic residues" evidence="4">
    <location>
        <begin position="1052"/>
        <end position="1061"/>
    </location>
</feature>
<dbReference type="SMART" id="SM00325">
    <property type="entry name" value="RhoGEF"/>
    <property type="match status" value="1"/>
</dbReference>
<dbReference type="CDD" id="cd00160">
    <property type="entry name" value="RhoGEF"/>
    <property type="match status" value="1"/>
</dbReference>
<feature type="region of interest" description="Disordered" evidence="4">
    <location>
        <begin position="658"/>
        <end position="744"/>
    </location>
</feature>
<feature type="compositionally biased region" description="Basic and acidic residues" evidence="4">
    <location>
        <begin position="138"/>
        <end position="269"/>
    </location>
</feature>
<comment type="caution">
    <text evidence="8">The sequence shown here is derived from an EMBL/GenBank/DDBJ whole genome shotgun (WGS) entry which is preliminary data.</text>
</comment>
<feature type="compositionally biased region" description="Acidic residues" evidence="4">
    <location>
        <begin position="710"/>
        <end position="728"/>
    </location>
</feature>
<dbReference type="Gene3D" id="1.20.900.10">
    <property type="entry name" value="Dbl homology (DH) domain"/>
    <property type="match status" value="1"/>
</dbReference>
<dbReference type="InterPro" id="IPR001849">
    <property type="entry name" value="PH_domain"/>
</dbReference>